<evidence type="ECO:0000313" key="1">
    <source>
        <dbReference type="EMBL" id="CCD52221.1"/>
    </source>
</evidence>
<reference evidence="2" key="1">
    <citation type="journal article" date="2011" name="PLoS Genet.">
        <title>Genomic analysis of the necrotrophic fungal pathogens Sclerotinia sclerotiorum and Botrytis cinerea.</title>
        <authorList>
            <person name="Amselem J."/>
            <person name="Cuomo C.A."/>
            <person name="van Kan J.A."/>
            <person name="Viaud M."/>
            <person name="Benito E.P."/>
            <person name="Couloux A."/>
            <person name="Coutinho P.M."/>
            <person name="de Vries R.P."/>
            <person name="Dyer P.S."/>
            <person name="Fillinger S."/>
            <person name="Fournier E."/>
            <person name="Gout L."/>
            <person name="Hahn M."/>
            <person name="Kohn L."/>
            <person name="Lapalu N."/>
            <person name="Plummer K.M."/>
            <person name="Pradier J.M."/>
            <person name="Quevillon E."/>
            <person name="Sharon A."/>
            <person name="Simon A."/>
            <person name="ten Have A."/>
            <person name="Tudzynski B."/>
            <person name="Tudzynski P."/>
            <person name="Wincker P."/>
            <person name="Andrew M."/>
            <person name="Anthouard V."/>
            <person name="Beever R.E."/>
            <person name="Beffa R."/>
            <person name="Benoit I."/>
            <person name="Bouzid O."/>
            <person name="Brault B."/>
            <person name="Chen Z."/>
            <person name="Choquer M."/>
            <person name="Collemare J."/>
            <person name="Cotton P."/>
            <person name="Danchin E.G."/>
            <person name="Da Silva C."/>
            <person name="Gautier A."/>
            <person name="Giraud C."/>
            <person name="Giraud T."/>
            <person name="Gonzalez C."/>
            <person name="Grossetete S."/>
            <person name="Guldener U."/>
            <person name="Henrissat B."/>
            <person name="Howlett B.J."/>
            <person name="Kodira C."/>
            <person name="Kretschmer M."/>
            <person name="Lappartient A."/>
            <person name="Leroch M."/>
            <person name="Levis C."/>
            <person name="Mauceli E."/>
            <person name="Neuveglise C."/>
            <person name="Oeser B."/>
            <person name="Pearson M."/>
            <person name="Poulain J."/>
            <person name="Poussereau N."/>
            <person name="Quesneville H."/>
            <person name="Rascle C."/>
            <person name="Schumacher J."/>
            <person name="Segurens B."/>
            <person name="Sexton A."/>
            <person name="Silva E."/>
            <person name="Sirven C."/>
            <person name="Soanes D.M."/>
            <person name="Talbot N.J."/>
            <person name="Templeton M."/>
            <person name="Yandava C."/>
            <person name="Yarden O."/>
            <person name="Zeng Q."/>
            <person name="Rollins J.A."/>
            <person name="Lebrun M.H."/>
            <person name="Dickman M."/>
        </authorList>
    </citation>
    <scope>NUCLEOTIDE SEQUENCE [LARGE SCALE GENOMIC DNA]</scope>
    <source>
        <strain evidence="2">T4</strain>
    </source>
</reference>
<accession>G2YKS3</accession>
<proteinExistence type="predicted"/>
<dbReference type="HOGENOM" id="CLU_2558053_0_0_1"/>
<dbReference type="AlphaFoldDB" id="G2YKS3"/>
<name>G2YKS3_BOTF4</name>
<dbReference type="EMBL" id="FQ790341">
    <property type="protein sequence ID" value="CCD52221.1"/>
    <property type="molecule type" value="Genomic_DNA"/>
</dbReference>
<gene>
    <name evidence="1" type="ORF">BofuT4_uP080160.1</name>
</gene>
<evidence type="ECO:0000313" key="2">
    <source>
        <dbReference type="Proteomes" id="UP000008177"/>
    </source>
</evidence>
<protein>
    <submittedName>
        <fullName evidence="1">Uncharacterized protein</fullName>
    </submittedName>
</protein>
<dbReference type="Proteomes" id="UP000008177">
    <property type="component" value="Unplaced contigs"/>
</dbReference>
<dbReference type="InParanoid" id="G2YKS3"/>
<sequence length="82" mass="9185">MDDFGLNKTRPQIAWFRAGYGGRQMNDRHVYLHSNADDDDMDDDEIQSRILIAFVSSPALQCLGLQCLVVSGLQSLVSSLRL</sequence>
<organism evidence="1 2">
    <name type="scientific">Botryotinia fuckeliana (strain T4)</name>
    <name type="common">Noble rot fungus</name>
    <name type="synonym">Botrytis cinerea</name>
    <dbReference type="NCBI Taxonomy" id="999810"/>
    <lineage>
        <taxon>Eukaryota</taxon>
        <taxon>Fungi</taxon>
        <taxon>Dikarya</taxon>
        <taxon>Ascomycota</taxon>
        <taxon>Pezizomycotina</taxon>
        <taxon>Leotiomycetes</taxon>
        <taxon>Helotiales</taxon>
        <taxon>Sclerotiniaceae</taxon>
        <taxon>Botrytis</taxon>
    </lineage>
</organism>